<reference evidence="1" key="1">
    <citation type="submission" date="2021-06" db="EMBL/GenBank/DDBJ databases">
        <authorList>
            <person name="Kallberg Y."/>
            <person name="Tangrot J."/>
            <person name="Rosling A."/>
        </authorList>
    </citation>
    <scope>NUCLEOTIDE SEQUENCE</scope>
    <source>
        <strain evidence="1">MA461A</strain>
    </source>
</reference>
<feature type="non-terminal residue" evidence="1">
    <location>
        <position position="1"/>
    </location>
</feature>
<keyword evidence="2" id="KW-1185">Reference proteome</keyword>
<gene>
    <name evidence="1" type="ORF">RPERSI_LOCUS16248</name>
</gene>
<sequence length="41" mass="4569">VYNGKLAKLKGIEAVENSVDKNRPFGGMFSLSWILKKKSKS</sequence>
<dbReference type="EMBL" id="CAJVQC010039910">
    <property type="protein sequence ID" value="CAG8769658.1"/>
    <property type="molecule type" value="Genomic_DNA"/>
</dbReference>
<evidence type="ECO:0000313" key="2">
    <source>
        <dbReference type="Proteomes" id="UP000789920"/>
    </source>
</evidence>
<evidence type="ECO:0000313" key="1">
    <source>
        <dbReference type="EMBL" id="CAG8769658.1"/>
    </source>
</evidence>
<comment type="caution">
    <text evidence="1">The sequence shown here is derived from an EMBL/GenBank/DDBJ whole genome shotgun (WGS) entry which is preliminary data.</text>
</comment>
<proteinExistence type="predicted"/>
<organism evidence="1 2">
    <name type="scientific">Racocetra persica</name>
    <dbReference type="NCBI Taxonomy" id="160502"/>
    <lineage>
        <taxon>Eukaryota</taxon>
        <taxon>Fungi</taxon>
        <taxon>Fungi incertae sedis</taxon>
        <taxon>Mucoromycota</taxon>
        <taxon>Glomeromycotina</taxon>
        <taxon>Glomeromycetes</taxon>
        <taxon>Diversisporales</taxon>
        <taxon>Gigasporaceae</taxon>
        <taxon>Racocetra</taxon>
    </lineage>
</organism>
<dbReference type="Proteomes" id="UP000789920">
    <property type="component" value="Unassembled WGS sequence"/>
</dbReference>
<protein>
    <submittedName>
        <fullName evidence="1">27850_t:CDS:1</fullName>
    </submittedName>
</protein>
<name>A0ACA9QYZ9_9GLOM</name>
<accession>A0ACA9QYZ9</accession>